<evidence type="ECO:0000313" key="4">
    <source>
        <dbReference type="EMBL" id="MFB9949224.1"/>
    </source>
</evidence>
<accession>A0ABV6AGJ3</accession>
<dbReference type="Gene3D" id="2.30.110.10">
    <property type="entry name" value="Electron Transport, Fmn-binding Protein, Chain A"/>
    <property type="match status" value="1"/>
</dbReference>
<keyword evidence="2 4" id="KW-0560">Oxidoreductase</keyword>
<name>A0ABV6AGJ3_9HYPH</name>
<dbReference type="InterPro" id="IPR012349">
    <property type="entry name" value="Split_barrel_FMN-bd"/>
</dbReference>
<organism evidence="4 5">
    <name type="scientific">Rhizobium puerariae</name>
    <dbReference type="NCBI Taxonomy" id="1585791"/>
    <lineage>
        <taxon>Bacteria</taxon>
        <taxon>Pseudomonadati</taxon>
        <taxon>Pseudomonadota</taxon>
        <taxon>Alphaproteobacteria</taxon>
        <taxon>Hyphomicrobiales</taxon>
        <taxon>Rhizobiaceae</taxon>
        <taxon>Rhizobium/Agrobacterium group</taxon>
        <taxon>Rhizobium</taxon>
    </lineage>
</organism>
<reference evidence="4 5" key="1">
    <citation type="submission" date="2024-09" db="EMBL/GenBank/DDBJ databases">
        <authorList>
            <person name="Sun Q."/>
            <person name="Mori K."/>
        </authorList>
    </citation>
    <scope>NUCLEOTIDE SEQUENCE [LARGE SCALE GENOMIC DNA]</scope>
    <source>
        <strain evidence="4 5">TBRC 4938</strain>
    </source>
</reference>
<evidence type="ECO:0000313" key="5">
    <source>
        <dbReference type="Proteomes" id="UP001589692"/>
    </source>
</evidence>
<comment type="similarity">
    <text evidence="1">Belongs to the non-flavoprotein flavin reductase family.</text>
</comment>
<comment type="caution">
    <text evidence="4">The sequence shown here is derived from an EMBL/GenBank/DDBJ whole genome shotgun (WGS) entry which is preliminary data.</text>
</comment>
<evidence type="ECO:0000259" key="3">
    <source>
        <dbReference type="SMART" id="SM00903"/>
    </source>
</evidence>
<dbReference type="RefSeq" id="WP_377259958.1">
    <property type="nucleotide sequence ID" value="NZ_JBHMAA010000011.1"/>
</dbReference>
<dbReference type="InterPro" id="IPR050268">
    <property type="entry name" value="NADH-dep_flavin_reductase"/>
</dbReference>
<gene>
    <name evidence="4" type="ORF">ACFFP0_10215</name>
</gene>
<sequence>MSATSACPTADPSPADAFRVAWRGFGSTVTLVATAFDGMRHAMLATAVSSVSMEPPSLLVCVNRSASAFPSLQRRGAFSLALLGADLAAMSLRLPQAKGEERFSQGNWDSFSAPGSAAHGLPWLRDAQATVFCETDDVHAYGTHVIFIGRVLAIENAGRVDPLLYCTGQYGRFEGIAR</sequence>
<evidence type="ECO:0000256" key="1">
    <source>
        <dbReference type="ARBA" id="ARBA00008898"/>
    </source>
</evidence>
<dbReference type="Pfam" id="PF01613">
    <property type="entry name" value="Flavin_Reduct"/>
    <property type="match status" value="1"/>
</dbReference>
<dbReference type="EC" id="1.-.-.-" evidence="4"/>
<dbReference type="EMBL" id="JBHMAA010000011">
    <property type="protein sequence ID" value="MFB9949224.1"/>
    <property type="molecule type" value="Genomic_DNA"/>
</dbReference>
<feature type="domain" description="Flavin reductase like" evidence="3">
    <location>
        <begin position="22"/>
        <end position="172"/>
    </location>
</feature>
<dbReference type="SMART" id="SM00903">
    <property type="entry name" value="Flavin_Reduct"/>
    <property type="match status" value="1"/>
</dbReference>
<keyword evidence="5" id="KW-1185">Reference proteome</keyword>
<dbReference type="InterPro" id="IPR002563">
    <property type="entry name" value="Flavin_Rdtase-like_dom"/>
</dbReference>
<dbReference type="Proteomes" id="UP001589692">
    <property type="component" value="Unassembled WGS sequence"/>
</dbReference>
<dbReference type="PANTHER" id="PTHR30466">
    <property type="entry name" value="FLAVIN REDUCTASE"/>
    <property type="match status" value="1"/>
</dbReference>
<dbReference type="GO" id="GO:0016491">
    <property type="term" value="F:oxidoreductase activity"/>
    <property type="evidence" value="ECO:0007669"/>
    <property type="project" value="UniProtKB-KW"/>
</dbReference>
<protein>
    <submittedName>
        <fullName evidence="4">Flavin reductase family protein</fullName>
        <ecNumber evidence="4">1.-.-.-</ecNumber>
    </submittedName>
</protein>
<proteinExistence type="inferred from homology"/>
<evidence type="ECO:0000256" key="2">
    <source>
        <dbReference type="ARBA" id="ARBA00023002"/>
    </source>
</evidence>
<dbReference type="SUPFAM" id="SSF50475">
    <property type="entry name" value="FMN-binding split barrel"/>
    <property type="match status" value="1"/>
</dbReference>
<dbReference type="PANTHER" id="PTHR30466:SF11">
    <property type="entry name" value="FLAVIN-DEPENDENT MONOOXYGENASE, REDUCTASE SUBUNIT HSAB"/>
    <property type="match status" value="1"/>
</dbReference>